<gene>
    <name evidence="2" type="ORF">MUCCIDRAFT_155823</name>
</gene>
<dbReference type="STRING" id="747725.A0A168MNJ6"/>
<feature type="coiled-coil region" evidence="1">
    <location>
        <begin position="48"/>
        <end position="116"/>
    </location>
</feature>
<evidence type="ECO:0000313" key="2">
    <source>
        <dbReference type="EMBL" id="OAD05173.1"/>
    </source>
</evidence>
<organism evidence="2 3">
    <name type="scientific">Mucor lusitanicus CBS 277.49</name>
    <dbReference type="NCBI Taxonomy" id="747725"/>
    <lineage>
        <taxon>Eukaryota</taxon>
        <taxon>Fungi</taxon>
        <taxon>Fungi incertae sedis</taxon>
        <taxon>Mucoromycota</taxon>
        <taxon>Mucoromycotina</taxon>
        <taxon>Mucoromycetes</taxon>
        <taxon>Mucorales</taxon>
        <taxon>Mucorineae</taxon>
        <taxon>Mucoraceae</taxon>
        <taxon>Mucor</taxon>
    </lineage>
</organism>
<accession>A0A168MNJ6</accession>
<sequence>MDSQQQHMDRLLDSIQQEFKRLNTIQDEIGLQTEDKDASNANFFGAVIKFANEKVNQVEQQKQHIIDQAEAAQTSILSYKKLMGEFASDRAVLDPSKSLQANLDDLQKELAVVKERYQERLVVVEEQYLQLKEFKQAMGDFVDTSMLKDTKIDVSSSAVEAIDKEITRCEVEYMQRKEIVDNGVERICSMLAQLGLPAERDRDRIIELFQIENDPNEKMHLCNMLVSDDFMKYIAKRIREL</sequence>
<proteinExistence type="predicted"/>
<evidence type="ECO:0000313" key="3">
    <source>
        <dbReference type="Proteomes" id="UP000077051"/>
    </source>
</evidence>
<dbReference type="OrthoDB" id="642895at2759"/>
<dbReference type="VEuPathDB" id="FungiDB:MUCCIDRAFT_155823"/>
<name>A0A168MNJ6_MUCCL</name>
<dbReference type="EMBL" id="AMYB01000003">
    <property type="protein sequence ID" value="OAD05173.1"/>
    <property type="molecule type" value="Genomic_DNA"/>
</dbReference>
<protein>
    <submittedName>
        <fullName evidence="2">Uncharacterized protein</fullName>
    </submittedName>
</protein>
<keyword evidence="3" id="KW-1185">Reference proteome</keyword>
<dbReference type="AlphaFoldDB" id="A0A168MNJ6"/>
<feature type="non-terminal residue" evidence="2">
    <location>
        <position position="241"/>
    </location>
</feature>
<evidence type="ECO:0000256" key="1">
    <source>
        <dbReference type="SAM" id="Coils"/>
    </source>
</evidence>
<keyword evidence="1" id="KW-0175">Coiled coil</keyword>
<comment type="caution">
    <text evidence="2">The sequence shown here is derived from an EMBL/GenBank/DDBJ whole genome shotgun (WGS) entry which is preliminary data.</text>
</comment>
<dbReference type="Proteomes" id="UP000077051">
    <property type="component" value="Unassembled WGS sequence"/>
</dbReference>
<reference evidence="2 3" key="1">
    <citation type="submission" date="2015-06" db="EMBL/GenBank/DDBJ databases">
        <title>Expansion of signal transduction pathways in fungi by whole-genome duplication.</title>
        <authorList>
            <consortium name="DOE Joint Genome Institute"/>
            <person name="Corrochano L.M."/>
            <person name="Kuo A."/>
            <person name="Marcet-Houben M."/>
            <person name="Polaino S."/>
            <person name="Salamov A."/>
            <person name="Villalobos J.M."/>
            <person name="Alvarez M.I."/>
            <person name="Avalos J."/>
            <person name="Benito E.P."/>
            <person name="Benoit I."/>
            <person name="Burger G."/>
            <person name="Camino L.P."/>
            <person name="Canovas D."/>
            <person name="Cerda-Olmedo E."/>
            <person name="Cheng J.-F."/>
            <person name="Dominguez A."/>
            <person name="Elias M."/>
            <person name="Eslava A.P."/>
            <person name="Glaser F."/>
            <person name="Grimwood J."/>
            <person name="Gutierrez G."/>
            <person name="Heitman J."/>
            <person name="Henrissat B."/>
            <person name="Iturriaga E.A."/>
            <person name="Lang B.F."/>
            <person name="Lavin J.L."/>
            <person name="Lee S."/>
            <person name="Li W."/>
            <person name="Lindquist E."/>
            <person name="Lopez-Garcia S."/>
            <person name="Luque E.M."/>
            <person name="Marcos A.T."/>
            <person name="Martin J."/>
            <person name="Mccluskey K."/>
            <person name="Medina H.R."/>
            <person name="Miralles-Duran A."/>
            <person name="Miyazaki A."/>
            <person name="Munoz-Torres E."/>
            <person name="Oguiza J.A."/>
            <person name="Ohm R."/>
            <person name="Olmedo M."/>
            <person name="Orejas M."/>
            <person name="Ortiz-Castellanos L."/>
            <person name="Pisabarro A.G."/>
            <person name="Rodriguez-Romero J."/>
            <person name="Ruiz-Herrera J."/>
            <person name="Ruiz-Vazquez R."/>
            <person name="Sanz C."/>
            <person name="Schackwitz W."/>
            <person name="Schmutz J."/>
            <person name="Shahriari M."/>
            <person name="Shelest E."/>
            <person name="Silva-Franco F."/>
            <person name="Soanes D."/>
            <person name="Syed K."/>
            <person name="Tagua V.G."/>
            <person name="Talbot N.J."/>
            <person name="Thon M."/>
            <person name="De Vries R.P."/>
            <person name="Wiebenga A."/>
            <person name="Yadav J.S."/>
            <person name="Braun E.L."/>
            <person name="Baker S."/>
            <person name="Garre V."/>
            <person name="Horwitz B."/>
            <person name="Torres-Martinez S."/>
            <person name="Idnurm A."/>
            <person name="Herrera-Estrella A."/>
            <person name="Gabaldon T."/>
            <person name="Grigoriev I.V."/>
        </authorList>
    </citation>
    <scope>NUCLEOTIDE SEQUENCE [LARGE SCALE GENOMIC DNA]</scope>
    <source>
        <strain evidence="2 3">CBS 277.49</strain>
    </source>
</reference>